<name>A0A5M9K0W2_MONFR</name>
<accession>A0A5M9K0W2</accession>
<organism evidence="1 2">
    <name type="scientific">Monilinia fructicola</name>
    <name type="common">Brown rot fungus</name>
    <name type="synonym">Ciboria fructicola</name>
    <dbReference type="NCBI Taxonomy" id="38448"/>
    <lineage>
        <taxon>Eukaryota</taxon>
        <taxon>Fungi</taxon>
        <taxon>Dikarya</taxon>
        <taxon>Ascomycota</taxon>
        <taxon>Pezizomycotina</taxon>
        <taxon>Leotiomycetes</taxon>
        <taxon>Helotiales</taxon>
        <taxon>Sclerotiniaceae</taxon>
        <taxon>Monilinia</taxon>
    </lineage>
</organism>
<comment type="caution">
    <text evidence="1">The sequence shown here is derived from an EMBL/GenBank/DDBJ whole genome shotgun (WGS) entry which is preliminary data.</text>
</comment>
<sequence>MSVAIQERCHLVPIFSSIPSPSPFPIQFTQKEIYIPFAVQLRADVVLCLAKKDNSKYEIKKRPPSLIEPSLTMIDNDDDDCDAIEKGDKIKRNTICKPAIKP</sequence>
<dbReference type="Proteomes" id="UP000322873">
    <property type="component" value="Unassembled WGS sequence"/>
</dbReference>
<reference evidence="1 2" key="1">
    <citation type="submission" date="2019-06" db="EMBL/GenBank/DDBJ databases">
        <title>Genome Sequence of the Brown Rot Fungal Pathogen Monilinia fructicola.</title>
        <authorList>
            <person name="De Miccolis Angelini R.M."/>
            <person name="Landi L."/>
            <person name="Abate D."/>
            <person name="Pollastro S."/>
            <person name="Romanazzi G."/>
            <person name="Faretra F."/>
        </authorList>
    </citation>
    <scope>NUCLEOTIDE SEQUENCE [LARGE SCALE GENOMIC DNA]</scope>
    <source>
        <strain evidence="1 2">Mfrc123</strain>
    </source>
</reference>
<proteinExistence type="predicted"/>
<protein>
    <submittedName>
        <fullName evidence="1">Uncharacterized protein</fullName>
    </submittedName>
</protein>
<evidence type="ECO:0000313" key="1">
    <source>
        <dbReference type="EMBL" id="KAA8574079.1"/>
    </source>
</evidence>
<dbReference type="AlphaFoldDB" id="A0A5M9K0W2"/>
<gene>
    <name evidence="1" type="ORF">EYC84_005603</name>
</gene>
<keyword evidence="2" id="KW-1185">Reference proteome</keyword>
<evidence type="ECO:0000313" key="2">
    <source>
        <dbReference type="Proteomes" id="UP000322873"/>
    </source>
</evidence>
<dbReference type="EMBL" id="VICG01000003">
    <property type="protein sequence ID" value="KAA8574079.1"/>
    <property type="molecule type" value="Genomic_DNA"/>
</dbReference>